<evidence type="ECO:0000313" key="2">
    <source>
        <dbReference type="Proteomes" id="UP000694409"/>
    </source>
</evidence>
<reference evidence="1" key="2">
    <citation type="submission" date="2025-09" db="UniProtKB">
        <authorList>
            <consortium name="Ensembl"/>
        </authorList>
    </citation>
    <scope>IDENTIFICATION</scope>
</reference>
<keyword evidence="2" id="KW-1185">Reference proteome</keyword>
<reference evidence="1" key="1">
    <citation type="submission" date="2025-08" db="UniProtKB">
        <authorList>
            <consortium name="Ensembl"/>
        </authorList>
    </citation>
    <scope>IDENTIFICATION</scope>
</reference>
<dbReference type="AlphaFoldDB" id="A0A8C9MXD3"/>
<dbReference type="Ensembl" id="ENSSCAT00000010817.1">
    <property type="protein sequence ID" value="ENSSCAP00000009577.1"/>
    <property type="gene ID" value="ENSSCAG00000007286.1"/>
</dbReference>
<accession>A0A8C9MXD3</accession>
<organism evidence="1 2">
    <name type="scientific">Serinus canaria</name>
    <name type="common">Island canary</name>
    <name type="synonym">Fringilla canaria</name>
    <dbReference type="NCBI Taxonomy" id="9135"/>
    <lineage>
        <taxon>Eukaryota</taxon>
        <taxon>Metazoa</taxon>
        <taxon>Chordata</taxon>
        <taxon>Craniata</taxon>
        <taxon>Vertebrata</taxon>
        <taxon>Euteleostomi</taxon>
        <taxon>Archelosauria</taxon>
        <taxon>Archosauria</taxon>
        <taxon>Dinosauria</taxon>
        <taxon>Saurischia</taxon>
        <taxon>Theropoda</taxon>
        <taxon>Coelurosauria</taxon>
        <taxon>Aves</taxon>
        <taxon>Neognathae</taxon>
        <taxon>Neoaves</taxon>
        <taxon>Telluraves</taxon>
        <taxon>Australaves</taxon>
        <taxon>Passeriformes</taxon>
        <taxon>Passeroidea</taxon>
        <taxon>Fringillidae</taxon>
        <taxon>Carduelinae</taxon>
        <taxon>Serinus</taxon>
    </lineage>
</organism>
<evidence type="ECO:0000313" key="1">
    <source>
        <dbReference type="Ensembl" id="ENSSCAP00000009577.1"/>
    </source>
</evidence>
<proteinExistence type="predicted"/>
<sequence length="45" mass="4744">MTDAVLGGSSDRWMCPRTVPGWVVTPALPVGTPGVGSVFQRGNTW</sequence>
<name>A0A8C9MXD3_SERCA</name>
<protein>
    <submittedName>
        <fullName evidence="1">Uncharacterized protein</fullName>
    </submittedName>
</protein>
<dbReference type="Proteomes" id="UP000694409">
    <property type="component" value="Unassembled WGS sequence"/>
</dbReference>